<dbReference type="Gene3D" id="3.50.50.60">
    <property type="entry name" value="FAD/NAD(P)-binding domain"/>
    <property type="match status" value="1"/>
</dbReference>
<evidence type="ECO:0000256" key="3">
    <source>
        <dbReference type="ARBA" id="ARBA00022827"/>
    </source>
</evidence>
<dbReference type="InterPro" id="IPR050346">
    <property type="entry name" value="FMO-like"/>
</dbReference>
<gene>
    <name evidence="8" type="ORF">IL334_002992</name>
</gene>
<dbReference type="PRINTS" id="PR00370">
    <property type="entry name" value="FMOXYGENASE"/>
</dbReference>
<organism evidence="8 9">
    <name type="scientific">Kwoniella shivajii</name>
    <dbReference type="NCBI Taxonomy" id="564305"/>
    <lineage>
        <taxon>Eukaryota</taxon>
        <taxon>Fungi</taxon>
        <taxon>Dikarya</taxon>
        <taxon>Basidiomycota</taxon>
        <taxon>Agaricomycotina</taxon>
        <taxon>Tremellomycetes</taxon>
        <taxon>Tremellales</taxon>
        <taxon>Cryptococcaceae</taxon>
        <taxon>Kwoniella</taxon>
    </lineage>
</organism>
<protein>
    <submittedName>
        <fullName evidence="8">Uncharacterized protein</fullName>
    </submittedName>
</protein>
<evidence type="ECO:0000256" key="4">
    <source>
        <dbReference type="ARBA" id="ARBA00022857"/>
    </source>
</evidence>
<keyword evidence="5" id="KW-0560">Oxidoreductase</keyword>
<dbReference type="Pfam" id="PF00743">
    <property type="entry name" value="FMO-like"/>
    <property type="match status" value="1"/>
</dbReference>
<feature type="region of interest" description="Disordered" evidence="6">
    <location>
        <begin position="47"/>
        <end position="67"/>
    </location>
</feature>
<dbReference type="RefSeq" id="XP_062790780.1">
    <property type="nucleotide sequence ID" value="XM_062934729.1"/>
</dbReference>
<keyword evidence="3" id="KW-0274">FAD</keyword>
<evidence type="ECO:0000256" key="5">
    <source>
        <dbReference type="ARBA" id="ARBA00023002"/>
    </source>
</evidence>
<evidence type="ECO:0000256" key="6">
    <source>
        <dbReference type="SAM" id="MobiDB-lite"/>
    </source>
</evidence>
<sequence>MLNDFSINYKSLFVLSTSMILSTFFIVIFLSLTGTVLVIISSQLFQTSPRNDRPNTSSDESSQDPPKGKVAVIGLGISGLASLKNLLEQGFDVVGLERNDYIGGIWEWTDNTKQTSVLKTTVANSSKQFGCFTDFPFADDIPDYPSASDVSANLRAYADYFSLHPHIKTGVNVLRIERSGDGQAWDIHLIDKGEEKTEIQKYDKVMICTGPWERSWKPTYKDEAMFQGRMIVGKEYKGPQEFKDLKVVVVGMANTACDIAVDLVGNAKEVYISHRSGTRVVPRMMNGKPTINSITRQLTGLMSFFDKYLPSLGEWGSNHFAETKMLKSFPNIKPEWKLLPAPSFKNTLGVINDRIIGVMETDHVQSLGGIESFTSDGIITDQGRHTPADVVIFCTGSYFDFSILSDEANPTTNRATHEWDNAEHSNGLRYPRLYQTLFHPDFAESLAFLGPCRGFSFAVHTNADLASQAIAQVWKNNHLLPSALEMNKWCDGNYQSALKVIKKWRTFRTGHSNAGDFEYWLNDVAGTGVNEHLGYTSLKGWSFWWKDRKLYNLIMNGVNTPFVYRLFDGRQGGRKKWNGARNEICKANGVIFESRN</sequence>
<dbReference type="PIRSF" id="PIRSF000332">
    <property type="entry name" value="FMO"/>
    <property type="match status" value="1"/>
</dbReference>
<proteinExistence type="inferred from homology"/>
<keyword evidence="2" id="KW-0285">Flavoprotein</keyword>
<evidence type="ECO:0000256" key="2">
    <source>
        <dbReference type="ARBA" id="ARBA00022630"/>
    </source>
</evidence>
<keyword evidence="9" id="KW-1185">Reference proteome</keyword>
<evidence type="ECO:0000256" key="7">
    <source>
        <dbReference type="SAM" id="Phobius"/>
    </source>
</evidence>
<evidence type="ECO:0000256" key="1">
    <source>
        <dbReference type="ARBA" id="ARBA00009183"/>
    </source>
</evidence>
<name>A0ABZ1CWA0_9TREE</name>
<feature type="compositionally biased region" description="Polar residues" evidence="6">
    <location>
        <begin position="47"/>
        <end position="64"/>
    </location>
</feature>
<evidence type="ECO:0000313" key="9">
    <source>
        <dbReference type="Proteomes" id="UP001329825"/>
    </source>
</evidence>
<reference evidence="8 9" key="1">
    <citation type="submission" date="2024-01" db="EMBL/GenBank/DDBJ databases">
        <title>Comparative genomics of Cryptococcus and Kwoniella reveals pathogenesis evolution and contrasting modes of karyotype evolution via chromosome fusion or intercentromeric recombination.</title>
        <authorList>
            <person name="Coelho M.A."/>
            <person name="David-Palma M."/>
            <person name="Shea T."/>
            <person name="Bowers K."/>
            <person name="McGinley-Smith S."/>
            <person name="Mohammad A.W."/>
            <person name="Gnirke A."/>
            <person name="Yurkov A.M."/>
            <person name="Nowrousian M."/>
            <person name="Sun S."/>
            <person name="Cuomo C.A."/>
            <person name="Heitman J."/>
        </authorList>
    </citation>
    <scope>NUCLEOTIDE SEQUENCE [LARGE SCALE GENOMIC DNA]</scope>
    <source>
        <strain evidence="8">CBS 11374</strain>
    </source>
</reference>
<keyword evidence="4" id="KW-0521">NADP</keyword>
<dbReference type="SUPFAM" id="SSF51905">
    <property type="entry name" value="FAD/NAD(P)-binding domain"/>
    <property type="match status" value="1"/>
</dbReference>
<dbReference type="GeneID" id="87955123"/>
<dbReference type="PANTHER" id="PTHR23023">
    <property type="entry name" value="DIMETHYLANILINE MONOOXYGENASE"/>
    <property type="match status" value="1"/>
</dbReference>
<dbReference type="InterPro" id="IPR020946">
    <property type="entry name" value="Flavin_mOase-like"/>
</dbReference>
<keyword evidence="7" id="KW-1133">Transmembrane helix</keyword>
<dbReference type="InterPro" id="IPR000960">
    <property type="entry name" value="Flavin_mOase"/>
</dbReference>
<dbReference type="Proteomes" id="UP001329825">
    <property type="component" value="Chromosome 3"/>
</dbReference>
<evidence type="ECO:0000313" key="8">
    <source>
        <dbReference type="EMBL" id="WRT66040.1"/>
    </source>
</evidence>
<dbReference type="EMBL" id="CP141883">
    <property type="protein sequence ID" value="WRT66040.1"/>
    <property type="molecule type" value="Genomic_DNA"/>
</dbReference>
<feature type="transmembrane region" description="Helical" evidence="7">
    <location>
        <begin position="12"/>
        <end position="40"/>
    </location>
</feature>
<dbReference type="InterPro" id="IPR036188">
    <property type="entry name" value="FAD/NAD-bd_sf"/>
</dbReference>
<comment type="similarity">
    <text evidence="1">Belongs to the FMO family.</text>
</comment>
<keyword evidence="7" id="KW-0812">Transmembrane</keyword>
<keyword evidence="7" id="KW-0472">Membrane</keyword>
<accession>A0ABZ1CWA0</accession>